<name>A0A9W6WWH3_9STRA</name>
<reference evidence="1" key="1">
    <citation type="submission" date="2023-04" db="EMBL/GenBank/DDBJ databases">
        <title>Phytophthora lilii NBRC 32176.</title>
        <authorList>
            <person name="Ichikawa N."/>
            <person name="Sato H."/>
            <person name="Tonouchi N."/>
        </authorList>
    </citation>
    <scope>NUCLEOTIDE SEQUENCE</scope>
    <source>
        <strain evidence="1">NBRC 32176</strain>
    </source>
</reference>
<keyword evidence="2" id="KW-1185">Reference proteome</keyword>
<accession>A0A9W6WWH3</accession>
<proteinExistence type="predicted"/>
<dbReference type="EMBL" id="BSXW01000366">
    <property type="protein sequence ID" value="GMF20138.1"/>
    <property type="molecule type" value="Genomic_DNA"/>
</dbReference>
<sequence length="161" mass="17279">MTPIKKPVFSKRPTIQGIWQPDLDFPEFKISDRTPTGLETVQHHLGVRADLLVQQELADVSPLVAGQLNDLAQLVVLDDGAVAAEVLLEGLEDALHVQVVGQALHRRQTLAAVALLHADVHLAAANAGVVLGVGKGVCKAGKTDTKRISSLLCVSWTSFRR</sequence>
<organism evidence="1 2">
    <name type="scientific">Phytophthora lilii</name>
    <dbReference type="NCBI Taxonomy" id="2077276"/>
    <lineage>
        <taxon>Eukaryota</taxon>
        <taxon>Sar</taxon>
        <taxon>Stramenopiles</taxon>
        <taxon>Oomycota</taxon>
        <taxon>Peronosporomycetes</taxon>
        <taxon>Peronosporales</taxon>
        <taxon>Peronosporaceae</taxon>
        <taxon>Phytophthora</taxon>
    </lineage>
</organism>
<evidence type="ECO:0000313" key="1">
    <source>
        <dbReference type="EMBL" id="GMF20138.1"/>
    </source>
</evidence>
<dbReference type="AlphaFoldDB" id="A0A9W6WWH3"/>
<dbReference type="Proteomes" id="UP001165083">
    <property type="component" value="Unassembled WGS sequence"/>
</dbReference>
<protein>
    <submittedName>
        <fullName evidence="1">Unnamed protein product</fullName>
    </submittedName>
</protein>
<evidence type="ECO:0000313" key="2">
    <source>
        <dbReference type="Proteomes" id="UP001165083"/>
    </source>
</evidence>
<comment type="caution">
    <text evidence="1">The sequence shown here is derived from an EMBL/GenBank/DDBJ whole genome shotgun (WGS) entry which is preliminary data.</text>
</comment>
<gene>
    <name evidence="1" type="ORF">Plil01_000779300</name>
</gene>
<dbReference type="OrthoDB" id="88at2759"/>